<dbReference type="Proteomes" id="UP000009081">
    <property type="component" value="Plasmid megaplasmid"/>
</dbReference>
<sequence length="514" mass="54849">MAMTLVDVAGGNFRTDEDSEKLNAAFMSHLGVKQRFIPARLAIARSLAAQGTPPAIPVYAELGKAIKGDTLFGTGASLSTWVALITQKNDGNINTLKDLLGAVAAHWARGLALLDDEWRLSDSQLPAFVRRLVEVAGLPLNGGTRIGGALGRVELMMASGPIPVPIGEISTDVTSKAAVEWVINGSGGSPHSAIMGGVGSGKTRTAVAMLKKIREQASVPFLAFDFKGDLGTDGDGKGYGLDKVFGATVIQPPRAAIPLNVLALKSTDEITITESAVRFRESFARLKGSTLGTKQKSALTDAVETALRASEPCELYHVRDTLRQVYAQRNMNEDGASAALEDICRFPLFTPTLSPAEFFSKSWIIRLPQEVPDVSRGIIVNLMLDALDTYLNSLPDSPMEDGQHRSLRSLCVIDEAHRILGSKLPSLSSLIRMSRSKGGAVMLISQSPDDFSGEEDEFLSEMGLVGAFGSNAKPNAVNRIFGKGVSLSKLATGQCVIKLRGEEGSRKVVSWQKG</sequence>
<dbReference type="KEGG" id="mea:Mex_2p1088"/>
<dbReference type="Gene3D" id="3.40.50.300">
    <property type="entry name" value="P-loop containing nucleotide triphosphate hydrolases"/>
    <property type="match status" value="2"/>
</dbReference>
<dbReference type="EMBL" id="CP001511">
    <property type="protein sequence ID" value="ACS43865.1"/>
    <property type="molecule type" value="Genomic_DNA"/>
</dbReference>
<keyword evidence="3" id="KW-1185">Reference proteome</keyword>
<dbReference type="InterPro" id="IPR051162">
    <property type="entry name" value="T4SS_component"/>
</dbReference>
<gene>
    <name evidence="2" type="ordered locus">MexAM1_META2p1088</name>
</gene>
<keyword evidence="2" id="KW-0614">Plasmid</keyword>
<proteinExistence type="predicted"/>
<dbReference type="Pfam" id="PF01935">
    <property type="entry name" value="DUF87"/>
    <property type="match status" value="1"/>
</dbReference>
<evidence type="ECO:0000259" key="1">
    <source>
        <dbReference type="Pfam" id="PF01935"/>
    </source>
</evidence>
<dbReference type="PANTHER" id="PTHR30121:SF6">
    <property type="entry name" value="SLR6007 PROTEIN"/>
    <property type="match status" value="1"/>
</dbReference>
<evidence type="ECO:0000313" key="3">
    <source>
        <dbReference type="Proteomes" id="UP000009081"/>
    </source>
</evidence>
<dbReference type="SUPFAM" id="SSF52540">
    <property type="entry name" value="P-loop containing nucleoside triphosphate hydrolases"/>
    <property type="match status" value="1"/>
</dbReference>
<evidence type="ECO:0000313" key="2">
    <source>
        <dbReference type="EMBL" id="ACS43865.1"/>
    </source>
</evidence>
<dbReference type="Pfam" id="PF08870">
    <property type="entry name" value="DndE"/>
    <property type="match status" value="1"/>
</dbReference>
<accession>C5B5Y3</accession>
<dbReference type="PANTHER" id="PTHR30121">
    <property type="entry name" value="UNCHARACTERIZED PROTEIN YJGR-RELATED"/>
    <property type="match status" value="1"/>
</dbReference>
<name>C5B5Y3_METEA</name>
<dbReference type="InterPro" id="IPR027417">
    <property type="entry name" value="P-loop_NTPase"/>
</dbReference>
<dbReference type="AlphaFoldDB" id="C5B5Y3"/>
<dbReference type="OrthoDB" id="9182348at2"/>
<geneLocation type="plasmid" evidence="2 3">
    <name>megaplasmid</name>
</geneLocation>
<dbReference type="InterPro" id="IPR014969">
    <property type="entry name" value="DNA_S_DndE"/>
</dbReference>
<dbReference type="InterPro" id="IPR002789">
    <property type="entry name" value="HerA_central"/>
</dbReference>
<organism evidence="2 3">
    <name type="scientific">Methylorubrum extorquens (strain ATCC 14718 / DSM 1338 / JCM 2805 / NCIMB 9133 / AM1)</name>
    <name type="common">Methylobacterium extorquens</name>
    <dbReference type="NCBI Taxonomy" id="272630"/>
    <lineage>
        <taxon>Bacteria</taxon>
        <taxon>Pseudomonadati</taxon>
        <taxon>Pseudomonadota</taxon>
        <taxon>Alphaproteobacteria</taxon>
        <taxon>Hyphomicrobiales</taxon>
        <taxon>Methylobacteriaceae</taxon>
        <taxon>Methylorubrum</taxon>
    </lineage>
</organism>
<protein>
    <recommendedName>
        <fullName evidence="1">Helicase HerA central domain-containing protein</fullName>
    </recommendedName>
</protein>
<dbReference type="RefSeq" id="WP_012754233.1">
    <property type="nucleotide sequence ID" value="NC_012811.1"/>
</dbReference>
<feature type="domain" description="Helicase HerA central" evidence="1">
    <location>
        <begin position="189"/>
        <end position="326"/>
    </location>
</feature>
<reference evidence="2 3" key="1">
    <citation type="journal article" date="2009" name="PLoS ONE">
        <title>Methylobacterium genome sequences: a reference blueprint to investigate microbial metabolism of C1 compounds from natural and industrial sources.</title>
        <authorList>
            <person name="Vuilleumier S."/>
            <person name="Chistoserdova L."/>
            <person name="Lee M.-C."/>
            <person name="Bringel F."/>
            <person name="Lajus A."/>
            <person name="Zhou Y."/>
            <person name="Gourion B."/>
            <person name="Barbe V."/>
            <person name="Chang J."/>
            <person name="Cruveiller S."/>
            <person name="Dossat C."/>
            <person name="Gillett W."/>
            <person name="Gruffaz C."/>
            <person name="Haugen E."/>
            <person name="Hourcade E."/>
            <person name="Levy R."/>
            <person name="Mangenot S."/>
            <person name="Muller E."/>
            <person name="Nadalig T."/>
            <person name="Pagni M."/>
            <person name="Penny C."/>
            <person name="Peyraud R."/>
            <person name="Robinson D.G."/>
            <person name="Roche D."/>
            <person name="Rouy Z."/>
            <person name="Saenampechek C."/>
            <person name="Salvignol G."/>
            <person name="Vallenet D."/>
            <person name="Wu Z."/>
            <person name="Marx C.J."/>
            <person name="Vorholt J.A."/>
            <person name="Olson M.V."/>
            <person name="Kaul R."/>
            <person name="Weissenbach J."/>
            <person name="Medigue C."/>
            <person name="Lidstrom M.E."/>
        </authorList>
    </citation>
    <scope>NUCLEOTIDE SEQUENCE [LARGE SCALE GENOMIC DNA]</scope>
    <source>
        <strain evidence="3">ATCC 14718 / DSM 1338 / JCM 2805 / NCIMB 9133 / AM1</strain>
    </source>
</reference>
<dbReference type="HOGENOM" id="CLU_599399_0_0_5"/>
<dbReference type="CDD" id="cd01127">
    <property type="entry name" value="TrwB_TraG_TraD_VirD4"/>
    <property type="match status" value="1"/>
</dbReference>